<dbReference type="InterPro" id="IPR003739">
    <property type="entry name" value="Lys_aminomutase/Glu_NH3_mut"/>
</dbReference>
<dbReference type="Proteomes" id="UP000051096">
    <property type="component" value="Unassembled WGS sequence"/>
</dbReference>
<evidence type="ECO:0000259" key="8">
    <source>
        <dbReference type="Pfam" id="PF04055"/>
    </source>
</evidence>
<evidence type="ECO:0000256" key="6">
    <source>
        <dbReference type="ARBA" id="ARBA00023004"/>
    </source>
</evidence>
<dbReference type="EMBL" id="LJUO01000010">
    <property type="protein sequence ID" value="KPK73395.1"/>
    <property type="molecule type" value="Genomic_DNA"/>
</dbReference>
<evidence type="ECO:0000256" key="4">
    <source>
        <dbReference type="ARBA" id="ARBA00022723"/>
    </source>
</evidence>
<gene>
    <name evidence="9" type="ORF">AMJ87_01900</name>
</gene>
<keyword evidence="3" id="KW-0949">S-adenosyl-L-methionine</keyword>
<keyword evidence="2" id="KW-0004">4Fe-4S</keyword>
<dbReference type="PANTHER" id="PTHR30538">
    <property type="entry name" value="LYSINE 2,3-AMINOMUTASE-RELATED"/>
    <property type="match status" value="1"/>
</dbReference>
<dbReference type="InterPro" id="IPR013785">
    <property type="entry name" value="Aldolase_TIM"/>
</dbReference>
<dbReference type="InterPro" id="IPR058240">
    <property type="entry name" value="rSAM_sf"/>
</dbReference>
<evidence type="ECO:0000256" key="5">
    <source>
        <dbReference type="ARBA" id="ARBA00022898"/>
    </source>
</evidence>
<evidence type="ECO:0000256" key="3">
    <source>
        <dbReference type="ARBA" id="ARBA00022691"/>
    </source>
</evidence>
<sequence length="599" mass="70894">MRMRWKDCWDADPAVYKLLQENDDLEQARIALIRHLDELDWVYRRDVDKAIESWKYILIKESIRCMKNIISQRNERLAKDSTLRHLWNAARFGDAEVTDDFIEEFVHLFKAINGNAEVYPPHFMRGIRSPDFEKYKGRVAAQKRSEFLEKIGYRMNEYIVKYPTGLKPEIIEKRKENRHRILALLNGTERDWNDWQWQFDHVFKDKRGLEIIKQAIKLTPAEEKGIALTIAHKIPFGVTPHYLSLMDEEPSAHDFAVRRQVFPPAAYVNSMIEHKRDRKAAFDFMRERDTTPIKLVTRRYPRVAIVKPYDSCPQICVYCQRNWEITSPFYVGAQASQEDIDRAIDWFADHKSLMDVLVTGGDPLVMTDERIDYILKRFSEISHIYNIRIASRIPVTVPQRITEELCDIFAKYNSLGKQTLCMVTHFVHPYEVTWETVKAIGRVKLRGLPVYNQQVFTFANSRRFESVTLRIALKRIGIDPYYNFNMKGKSEIMSYAVPVARILQEQKEEARLLPGVYRTDEPVFNVPFLGKNYLKAWQEHELISILPDGRRVYSFHPWEKNIAKIKPYIYTDVTIKDYLEKLAERGEDVEDYRSVWYYY</sequence>
<dbReference type="Gene3D" id="3.20.20.70">
    <property type="entry name" value="Aldolase class I"/>
    <property type="match status" value="1"/>
</dbReference>
<proteinExistence type="predicted"/>
<dbReference type="SUPFAM" id="SSF102114">
    <property type="entry name" value="Radical SAM enzymes"/>
    <property type="match status" value="1"/>
</dbReference>
<dbReference type="AlphaFoldDB" id="A0A0S8GK22"/>
<dbReference type="SFLD" id="SFLDS00029">
    <property type="entry name" value="Radical_SAM"/>
    <property type="match status" value="1"/>
</dbReference>
<dbReference type="GO" id="GO:0046872">
    <property type="term" value="F:metal ion binding"/>
    <property type="evidence" value="ECO:0007669"/>
    <property type="project" value="UniProtKB-KW"/>
</dbReference>
<dbReference type="InterPro" id="IPR007197">
    <property type="entry name" value="rSAM"/>
</dbReference>
<dbReference type="NCBIfam" id="TIGR00238">
    <property type="entry name" value="KamA family radical SAM protein"/>
    <property type="match status" value="1"/>
</dbReference>
<feature type="domain" description="Radical SAM core" evidence="8">
    <location>
        <begin position="307"/>
        <end position="428"/>
    </location>
</feature>
<dbReference type="PANTHER" id="PTHR30538:SF0">
    <property type="entry name" value="L-LYSINE 2,3-AMINOMUTASE AQ_1632-RELATED"/>
    <property type="match status" value="1"/>
</dbReference>
<dbReference type="PATRIC" id="fig|1703780.3.peg.587"/>
<comment type="caution">
    <text evidence="9">The sequence shown here is derived from an EMBL/GenBank/DDBJ whole genome shotgun (WGS) entry which is preliminary data.</text>
</comment>
<keyword evidence="5" id="KW-0663">Pyridoxal phosphate</keyword>
<accession>A0A0S8GK22</accession>
<dbReference type="SFLD" id="SFLDG01070">
    <property type="entry name" value="PLP-dependent"/>
    <property type="match status" value="1"/>
</dbReference>
<keyword evidence="6" id="KW-0408">Iron</keyword>
<organism evidence="9 10">
    <name type="scientific">candidate division WOR_3 bacterium SM23_60</name>
    <dbReference type="NCBI Taxonomy" id="1703780"/>
    <lineage>
        <taxon>Bacteria</taxon>
        <taxon>Bacteria division WOR-3</taxon>
    </lineage>
</organism>
<dbReference type="GO" id="GO:0051539">
    <property type="term" value="F:4 iron, 4 sulfur cluster binding"/>
    <property type="evidence" value="ECO:0007669"/>
    <property type="project" value="UniProtKB-KW"/>
</dbReference>
<evidence type="ECO:0000313" key="10">
    <source>
        <dbReference type="Proteomes" id="UP000051096"/>
    </source>
</evidence>
<comment type="cofactor">
    <cofactor evidence="1">
        <name>pyridoxal 5'-phosphate</name>
        <dbReference type="ChEBI" id="CHEBI:597326"/>
    </cofactor>
</comment>
<reference evidence="9 10" key="1">
    <citation type="journal article" date="2015" name="Microbiome">
        <title>Genomic resolution of linkages in carbon, nitrogen, and sulfur cycling among widespread estuary sediment bacteria.</title>
        <authorList>
            <person name="Baker B.J."/>
            <person name="Lazar C.S."/>
            <person name="Teske A.P."/>
            <person name="Dick G.J."/>
        </authorList>
    </citation>
    <scope>NUCLEOTIDE SEQUENCE [LARGE SCALE GENOMIC DNA]</scope>
    <source>
        <strain evidence="9">SM23_60</strain>
    </source>
</reference>
<name>A0A0S8GK22_UNCW3</name>
<dbReference type="Gene3D" id="6.10.140.1170">
    <property type="match status" value="1"/>
</dbReference>
<keyword evidence="4" id="KW-0479">Metal-binding</keyword>
<keyword evidence="7" id="KW-0411">Iron-sulfur</keyword>
<evidence type="ECO:0000256" key="1">
    <source>
        <dbReference type="ARBA" id="ARBA00001933"/>
    </source>
</evidence>
<dbReference type="Pfam" id="PF04055">
    <property type="entry name" value="Radical_SAM"/>
    <property type="match status" value="1"/>
</dbReference>
<protein>
    <submittedName>
        <fullName evidence="9">Radical SAM protein</fullName>
    </submittedName>
</protein>
<evidence type="ECO:0000256" key="2">
    <source>
        <dbReference type="ARBA" id="ARBA00022485"/>
    </source>
</evidence>
<evidence type="ECO:0000313" key="9">
    <source>
        <dbReference type="EMBL" id="KPK73395.1"/>
    </source>
</evidence>
<dbReference type="GO" id="GO:0003824">
    <property type="term" value="F:catalytic activity"/>
    <property type="evidence" value="ECO:0007669"/>
    <property type="project" value="InterPro"/>
</dbReference>
<evidence type="ECO:0000256" key="7">
    <source>
        <dbReference type="ARBA" id="ARBA00023014"/>
    </source>
</evidence>